<reference evidence="3" key="1">
    <citation type="journal article" date="2015" name="PLoS Genet.">
        <title>Genome Sequence and Transcriptome Analyses of Chrysochromulina tobin: Metabolic Tools for Enhanced Algal Fitness in the Prominent Order Prymnesiales (Haptophyceae).</title>
        <authorList>
            <person name="Hovde B.T."/>
            <person name="Deodato C.R."/>
            <person name="Hunsperger H.M."/>
            <person name="Ryken S.A."/>
            <person name="Yost W."/>
            <person name="Jha R.K."/>
            <person name="Patterson J."/>
            <person name="Monnat R.J. Jr."/>
            <person name="Barlow S.B."/>
            <person name="Starkenburg S.R."/>
            <person name="Cattolico R.A."/>
        </authorList>
    </citation>
    <scope>NUCLEOTIDE SEQUENCE</scope>
    <source>
        <strain evidence="3">CCMP291</strain>
    </source>
</reference>
<dbReference type="InterPro" id="IPR029052">
    <property type="entry name" value="Metallo-depent_PP-like"/>
</dbReference>
<dbReference type="Proteomes" id="UP000037460">
    <property type="component" value="Unassembled WGS sequence"/>
</dbReference>
<dbReference type="PANTHER" id="PTHR46546">
    <property type="entry name" value="SHEWANELLA-LIKE PROTEIN PHOSPHATASE 1"/>
    <property type="match status" value="1"/>
</dbReference>
<dbReference type="InterPro" id="IPR004843">
    <property type="entry name" value="Calcineurin-like_PHP"/>
</dbReference>
<evidence type="ECO:0000313" key="3">
    <source>
        <dbReference type="Proteomes" id="UP000037460"/>
    </source>
</evidence>
<dbReference type="OrthoDB" id="551600at2759"/>
<accession>A0A0M0JU20</accession>
<sequence>MTVVQTGDVIDRGNASLPLLRRLWALRDDAAAAGGELLLLMGNHELLNMQGMTRYVHRGELAANGGESAWLRALNPRGEIGKQLAALPGAAVRGEGACRTLFLHAGLRLKTAQSYASLDALNAELTRQATANAGELLDARTGPLWWRGYARPHAAGLSENEACAEARQAIETLGDGAVRMGVGHNIVPFVSTRCNGVMHMIDVGMSYAYGGRPAAWQCSLDAEMGGATVRALYLQGAETPPDLCEACGELLGAVRSSQVPLRGVDPHGDCPNYCSQRRPSRLASSAMLKGAGGAEGLGFASLMGSWSGSQADASGTQHKNHVKTEF</sequence>
<dbReference type="GO" id="GO:0016787">
    <property type="term" value="F:hydrolase activity"/>
    <property type="evidence" value="ECO:0007669"/>
    <property type="project" value="InterPro"/>
</dbReference>
<name>A0A0M0JU20_9EUKA</name>
<feature type="domain" description="Calcineurin-like phosphoesterase" evidence="1">
    <location>
        <begin position="3"/>
        <end position="148"/>
    </location>
</feature>
<organism evidence="2 3">
    <name type="scientific">Chrysochromulina tobinii</name>
    <dbReference type="NCBI Taxonomy" id="1460289"/>
    <lineage>
        <taxon>Eukaryota</taxon>
        <taxon>Haptista</taxon>
        <taxon>Haptophyta</taxon>
        <taxon>Prymnesiophyceae</taxon>
        <taxon>Prymnesiales</taxon>
        <taxon>Chrysochromulinaceae</taxon>
        <taxon>Chrysochromulina</taxon>
    </lineage>
</organism>
<dbReference type="PANTHER" id="PTHR46546:SF4">
    <property type="entry name" value="SHEWANELLA-LIKE PROTEIN PHOSPHATASE 1"/>
    <property type="match status" value="1"/>
</dbReference>
<protein>
    <submittedName>
        <fullName evidence="2">Phosphoprotein phosphatase</fullName>
    </submittedName>
</protein>
<dbReference type="Pfam" id="PF00149">
    <property type="entry name" value="Metallophos"/>
    <property type="match status" value="1"/>
</dbReference>
<keyword evidence="3" id="KW-1185">Reference proteome</keyword>
<gene>
    <name evidence="2" type="ORF">Ctob_013114</name>
</gene>
<comment type="caution">
    <text evidence="2">The sequence shown here is derived from an EMBL/GenBank/DDBJ whole genome shotgun (WGS) entry which is preliminary data.</text>
</comment>
<proteinExistence type="predicted"/>
<dbReference type="EMBL" id="JWZX01002303">
    <property type="protein sequence ID" value="KOO30049.1"/>
    <property type="molecule type" value="Genomic_DNA"/>
</dbReference>
<dbReference type="SUPFAM" id="SSF56300">
    <property type="entry name" value="Metallo-dependent phosphatases"/>
    <property type="match status" value="1"/>
</dbReference>
<evidence type="ECO:0000259" key="1">
    <source>
        <dbReference type="Pfam" id="PF00149"/>
    </source>
</evidence>
<dbReference type="Gene3D" id="3.60.21.10">
    <property type="match status" value="1"/>
</dbReference>
<evidence type="ECO:0000313" key="2">
    <source>
        <dbReference type="EMBL" id="KOO30049.1"/>
    </source>
</evidence>
<dbReference type="AlphaFoldDB" id="A0A0M0JU20"/>